<dbReference type="InterPro" id="IPR036514">
    <property type="entry name" value="SGNH_hydro_sf"/>
</dbReference>
<dbReference type="SUPFAM" id="SSF56219">
    <property type="entry name" value="DNase I-like"/>
    <property type="match status" value="1"/>
</dbReference>
<protein>
    <recommendedName>
        <fullName evidence="4">Endonuclease/exonuclease/phosphatase domain-containing protein</fullName>
    </recommendedName>
</protein>
<dbReference type="EMBL" id="CAJPWZ010001248">
    <property type="protein sequence ID" value="CAG2210987.1"/>
    <property type="molecule type" value="Genomic_DNA"/>
</dbReference>
<dbReference type="Gene3D" id="3.40.50.1110">
    <property type="entry name" value="SGNH hydrolase"/>
    <property type="match status" value="1"/>
</dbReference>
<evidence type="ECO:0000313" key="3">
    <source>
        <dbReference type="Proteomes" id="UP000683360"/>
    </source>
</evidence>
<dbReference type="Proteomes" id="UP000683360">
    <property type="component" value="Unassembled WGS sequence"/>
</dbReference>
<evidence type="ECO:0000256" key="1">
    <source>
        <dbReference type="SAM" id="Coils"/>
    </source>
</evidence>
<dbReference type="OrthoDB" id="1923218at2759"/>
<dbReference type="AlphaFoldDB" id="A0A8S3RX44"/>
<feature type="coiled-coil region" evidence="1">
    <location>
        <begin position="79"/>
        <end position="120"/>
    </location>
</feature>
<dbReference type="Gene3D" id="3.60.10.10">
    <property type="entry name" value="Endonuclease/exonuclease/phosphatase"/>
    <property type="match status" value="1"/>
</dbReference>
<gene>
    <name evidence="2" type="ORF">MEDL_25045</name>
</gene>
<dbReference type="CDD" id="cd00229">
    <property type="entry name" value="SGNH_hydrolase"/>
    <property type="match status" value="1"/>
</dbReference>
<keyword evidence="1" id="KW-0175">Coiled coil</keyword>
<evidence type="ECO:0008006" key="4">
    <source>
        <dbReference type="Google" id="ProtNLM"/>
    </source>
</evidence>
<comment type="caution">
    <text evidence="2">The sequence shown here is derived from an EMBL/GenBank/DDBJ whole genome shotgun (WGS) entry which is preliminary data.</text>
</comment>
<keyword evidence="3" id="KW-1185">Reference proteome</keyword>
<evidence type="ECO:0000313" key="2">
    <source>
        <dbReference type="EMBL" id="CAG2210987.1"/>
    </source>
</evidence>
<accession>A0A8S3RX44</accession>
<dbReference type="SUPFAM" id="SSF52266">
    <property type="entry name" value="SGNH hydrolase"/>
    <property type="match status" value="1"/>
</dbReference>
<sequence length="1001" mass="114751">MLSAIGCTALNISRLVCKLSEDKTIIIYVNAFVCFHSIVLCRVAVYSRKKCQEKDCLQSLLDETRKQLKQSCETSQYEFNQYTEKVKAKDEEIQQLTQNIRKLKTNLDTAQDEVIQLKNHIAAQLDANMAKETSTNKAATNQQQHRNDTQSKPKVLFLGTSNIKAINEAKLTTAATVEKVVKYTLKETVAYVTSHEDRPDLVVLHSLTNDLKHLTPQQCIDELDQLISLIHDKWSLAKIIISLTTPRKDDIGFFTNGQIINALVKQSIIGNEVTSVTYCEHSNMLLQGNPINDLLTDDKFHLSTKGVSILASNIKKSIHWALDIPMPTQQRGRSQSMGPRGYDRGTRRHFQWVKLEKQFFGFDKDLFIYVVYNPPEGLSYSKGLDHDILTCLEKDIASYQKQGNILLCGDFNARVASDTDFIIDDSNNLSPLYQSYFSDKQILERRSKDDKLDSRGRDLLDLCISNQIRILNGRVLGDTFGGLTCYTPNGASTVDYVLVSESILNQILYMRICNFIPTLSDCHCLLEWSLSAKYCLKTDCDSVKTHKMSPGFIWSDDSQALFQDALFTAEIQQRLDKFLKLEPIDSQNAIDSASLELTDIIITAANISLKRRKAQTGKGVKHQKCYGKIYSRFPRDPAVKGHFYKLQRLYTKARKQKYREYKQSLLKQIETLHEENPKQYWQLIDELQGKEKDDKSALVAPFDWLNHFKNLTEPKDEFKERLQFLEEKLNILEKRKCFNELDSRISETEISTALSSLKINKAAGLDYISNNQEVSTKCSDDTRTNEQKINNWTNEKSHKFLECLNLTEIENINSEIDGTTVVTQETVDMIISKIGKVLINSAGNTFGFKVSAGKKSEHRKNKPWFDHDCKAARSEFRKMKRNKNKPFHRALVSDAEKRYKNTMNKAHKKYRSDFRKKMDDLKQKDAKEDETKVQLSLRNKNKSPVPLNRQSTVVNSLRPAGGTLTRTALPITNQTFKLTQWHFVPHFIWQFVPEFGSCISK</sequence>
<proteinExistence type="predicted"/>
<dbReference type="InterPro" id="IPR036691">
    <property type="entry name" value="Endo/exonu/phosph_ase_sf"/>
</dbReference>
<name>A0A8S3RX44_MYTED</name>
<reference evidence="2" key="1">
    <citation type="submission" date="2021-03" db="EMBL/GenBank/DDBJ databases">
        <authorList>
            <person name="Bekaert M."/>
        </authorList>
    </citation>
    <scope>NUCLEOTIDE SEQUENCE</scope>
</reference>
<organism evidence="2 3">
    <name type="scientific">Mytilus edulis</name>
    <name type="common">Blue mussel</name>
    <dbReference type="NCBI Taxonomy" id="6550"/>
    <lineage>
        <taxon>Eukaryota</taxon>
        <taxon>Metazoa</taxon>
        <taxon>Spiralia</taxon>
        <taxon>Lophotrochozoa</taxon>
        <taxon>Mollusca</taxon>
        <taxon>Bivalvia</taxon>
        <taxon>Autobranchia</taxon>
        <taxon>Pteriomorphia</taxon>
        <taxon>Mytilida</taxon>
        <taxon>Mytiloidea</taxon>
        <taxon>Mytilidae</taxon>
        <taxon>Mytilinae</taxon>
        <taxon>Mytilus</taxon>
    </lineage>
</organism>